<reference evidence="2" key="1">
    <citation type="journal article" date="2019" name="Int. J. Syst. Evol. Microbiol.">
        <title>The Global Catalogue of Microorganisms (GCM) 10K type strain sequencing project: providing services to taxonomists for standard genome sequencing and annotation.</title>
        <authorList>
            <consortium name="The Broad Institute Genomics Platform"/>
            <consortium name="The Broad Institute Genome Sequencing Center for Infectious Disease"/>
            <person name="Wu L."/>
            <person name="Ma J."/>
        </authorList>
    </citation>
    <scope>NUCLEOTIDE SEQUENCE [LARGE SCALE GENOMIC DNA]</scope>
    <source>
        <strain evidence="2">CGMCC 4.7204</strain>
    </source>
</reference>
<proteinExistence type="predicted"/>
<organism evidence="1 2">
    <name type="scientific">Nocardia rhizosphaerae</name>
    <dbReference type="NCBI Taxonomy" id="1691571"/>
    <lineage>
        <taxon>Bacteria</taxon>
        <taxon>Bacillati</taxon>
        <taxon>Actinomycetota</taxon>
        <taxon>Actinomycetes</taxon>
        <taxon>Mycobacteriales</taxon>
        <taxon>Nocardiaceae</taxon>
        <taxon>Nocardia</taxon>
    </lineage>
</organism>
<evidence type="ECO:0000313" key="2">
    <source>
        <dbReference type="Proteomes" id="UP001595767"/>
    </source>
</evidence>
<evidence type="ECO:0000313" key="1">
    <source>
        <dbReference type="EMBL" id="MFC4128465.1"/>
    </source>
</evidence>
<keyword evidence="2" id="KW-1185">Reference proteome</keyword>
<dbReference type="EMBL" id="JBHSBA010000015">
    <property type="protein sequence ID" value="MFC4128465.1"/>
    <property type="molecule type" value="Genomic_DNA"/>
</dbReference>
<protein>
    <submittedName>
        <fullName evidence="1">Uncharacterized protein</fullName>
    </submittedName>
</protein>
<name>A0ABV8LDZ4_9NOCA</name>
<dbReference type="RefSeq" id="WP_378554232.1">
    <property type="nucleotide sequence ID" value="NZ_JBHSBA010000015.1"/>
</dbReference>
<dbReference type="Proteomes" id="UP001595767">
    <property type="component" value="Unassembled WGS sequence"/>
</dbReference>
<accession>A0ABV8LDZ4</accession>
<comment type="caution">
    <text evidence="1">The sequence shown here is derived from an EMBL/GenBank/DDBJ whole genome shotgun (WGS) entry which is preliminary data.</text>
</comment>
<sequence length="91" mass="10115">MRDRRNRRSREIREVVHARPPHQTAKRVFSALLLIWLGAGLVAAHQRSYFTNPPVDCGAWGTIALTVAAGPLNYLGANPKVTDCRLPEPSQ</sequence>
<gene>
    <name evidence="1" type="ORF">ACFOW8_26405</name>
</gene>